<proteinExistence type="predicted"/>
<evidence type="ECO:0000313" key="3">
    <source>
        <dbReference type="Proteomes" id="UP001187221"/>
    </source>
</evidence>
<dbReference type="Proteomes" id="UP001187221">
    <property type="component" value="Unassembled WGS sequence"/>
</dbReference>
<gene>
    <name evidence="2" type="ORF">NUTIK01_04150</name>
</gene>
<comment type="caution">
    <text evidence="2">The sequence shown here is derived from an EMBL/GenBank/DDBJ whole genome shotgun (WGS) entry which is preliminary data.</text>
</comment>
<evidence type="ECO:0000256" key="1">
    <source>
        <dbReference type="SAM" id="MobiDB-lite"/>
    </source>
</evidence>
<evidence type="ECO:0000313" key="2">
    <source>
        <dbReference type="EMBL" id="GMM59638.1"/>
    </source>
</evidence>
<feature type="compositionally biased region" description="Polar residues" evidence="1">
    <location>
        <begin position="1"/>
        <end position="20"/>
    </location>
</feature>
<reference evidence="2 3" key="1">
    <citation type="submission" date="2023-06" db="EMBL/GenBank/DDBJ databases">
        <title>Draft genome sequence of Novosphingobium sp. strain IK01.</title>
        <authorList>
            <person name="Hatamoto M."/>
            <person name="Ikarashi T."/>
            <person name="Yamaguchi T."/>
        </authorList>
    </citation>
    <scope>NUCLEOTIDE SEQUENCE [LARGE SCALE GENOMIC DNA]</scope>
    <source>
        <strain evidence="2 3">IK01</strain>
    </source>
</reference>
<organism evidence="2 3">
    <name type="scientific">Novosphingobium pituita</name>
    <dbReference type="NCBI Taxonomy" id="3056842"/>
    <lineage>
        <taxon>Bacteria</taxon>
        <taxon>Pseudomonadati</taxon>
        <taxon>Pseudomonadota</taxon>
        <taxon>Alphaproteobacteria</taxon>
        <taxon>Sphingomonadales</taxon>
        <taxon>Sphingomonadaceae</taxon>
        <taxon>Novosphingobium</taxon>
    </lineage>
</organism>
<feature type="region of interest" description="Disordered" evidence="1">
    <location>
        <begin position="1"/>
        <end position="22"/>
    </location>
</feature>
<protein>
    <submittedName>
        <fullName evidence="2">Uncharacterized protein</fullName>
    </submittedName>
</protein>
<dbReference type="EMBL" id="BTFW01000001">
    <property type="protein sequence ID" value="GMM59638.1"/>
    <property type="molecule type" value="Genomic_DNA"/>
</dbReference>
<name>A0ABQ6P331_9SPHN</name>
<sequence length="71" mass="7079">MTDPVSRSSLAPPSGAQSSPAFALPRTPHEVQALAAGEGWQVPEACMPGVIANLGLLARHAAIFSGEGAGA</sequence>
<keyword evidence="3" id="KW-1185">Reference proteome</keyword>
<accession>A0ABQ6P331</accession>